<accession>A0A917V0B7</accession>
<dbReference type="CDD" id="cd06127">
    <property type="entry name" value="DEDDh"/>
    <property type="match status" value="1"/>
</dbReference>
<dbReference type="PANTHER" id="PTHR30231">
    <property type="entry name" value="DNA POLYMERASE III SUBUNIT EPSILON"/>
    <property type="match status" value="1"/>
</dbReference>
<evidence type="ECO:0000313" key="6">
    <source>
        <dbReference type="Proteomes" id="UP000635983"/>
    </source>
</evidence>
<dbReference type="SUPFAM" id="SSF53098">
    <property type="entry name" value="Ribonuclease H-like"/>
    <property type="match status" value="1"/>
</dbReference>
<dbReference type="GO" id="GO:0005829">
    <property type="term" value="C:cytosol"/>
    <property type="evidence" value="ECO:0007669"/>
    <property type="project" value="TreeGrafter"/>
</dbReference>
<dbReference type="InterPro" id="IPR013520">
    <property type="entry name" value="Ribonucl_H"/>
</dbReference>
<keyword evidence="6" id="KW-1185">Reference proteome</keyword>
<name>A0A917V0B7_9PSED</name>
<dbReference type="InterPro" id="IPR036397">
    <property type="entry name" value="RNaseH_sf"/>
</dbReference>
<evidence type="ECO:0000256" key="2">
    <source>
        <dbReference type="ARBA" id="ARBA00022801"/>
    </source>
</evidence>
<dbReference type="InterPro" id="IPR012337">
    <property type="entry name" value="RNaseH-like_sf"/>
</dbReference>
<keyword evidence="1" id="KW-0540">Nuclease</keyword>
<evidence type="ECO:0000256" key="3">
    <source>
        <dbReference type="ARBA" id="ARBA00022839"/>
    </source>
</evidence>
<feature type="domain" description="Exonuclease" evidence="4">
    <location>
        <begin position="41"/>
        <end position="210"/>
    </location>
</feature>
<dbReference type="GO" id="GO:0003676">
    <property type="term" value="F:nucleic acid binding"/>
    <property type="evidence" value="ECO:0007669"/>
    <property type="project" value="InterPro"/>
</dbReference>
<dbReference type="GO" id="GO:0008408">
    <property type="term" value="F:3'-5' exonuclease activity"/>
    <property type="evidence" value="ECO:0007669"/>
    <property type="project" value="TreeGrafter"/>
</dbReference>
<dbReference type="Gene3D" id="3.30.420.10">
    <property type="entry name" value="Ribonuclease H-like superfamily/Ribonuclease H"/>
    <property type="match status" value="1"/>
</dbReference>
<proteinExistence type="predicted"/>
<gene>
    <name evidence="5" type="ORF">GCM10009304_33270</name>
</gene>
<evidence type="ECO:0000259" key="4">
    <source>
        <dbReference type="SMART" id="SM00479"/>
    </source>
</evidence>
<dbReference type="Proteomes" id="UP000635983">
    <property type="component" value="Unassembled WGS sequence"/>
</dbReference>
<keyword evidence="3" id="KW-0269">Exonuclease</keyword>
<evidence type="ECO:0000313" key="5">
    <source>
        <dbReference type="EMBL" id="GGK04581.1"/>
    </source>
</evidence>
<dbReference type="GO" id="GO:0006259">
    <property type="term" value="P:DNA metabolic process"/>
    <property type="evidence" value="ECO:0007669"/>
    <property type="project" value="UniProtKB-ARBA"/>
</dbReference>
<keyword evidence="2" id="KW-0378">Hydrolase</keyword>
<dbReference type="AlphaFoldDB" id="A0A917V0B7"/>
<organism evidence="5 6">
    <name type="scientific">Pseudomonas matsuisoli</name>
    <dbReference type="NCBI Taxonomy" id="1515666"/>
    <lineage>
        <taxon>Bacteria</taxon>
        <taxon>Pseudomonadati</taxon>
        <taxon>Pseudomonadota</taxon>
        <taxon>Gammaproteobacteria</taxon>
        <taxon>Pseudomonadales</taxon>
        <taxon>Pseudomonadaceae</taxon>
        <taxon>Pseudomonas</taxon>
    </lineage>
</organism>
<dbReference type="EMBL" id="BMPO01000008">
    <property type="protein sequence ID" value="GGK04581.1"/>
    <property type="molecule type" value="Genomic_DNA"/>
</dbReference>
<evidence type="ECO:0000256" key="1">
    <source>
        <dbReference type="ARBA" id="ARBA00022722"/>
    </source>
</evidence>
<sequence>MRFFPWGNRSVTPELTLEQGRRLDSLRALRPREDLDIREGRMVVVDVETTGLNMQKDRVLSIGAVTIEHGAIDLGQCFECTLRREALPGASTLIHGLGPEALADGDEPSDALLAFLDYLGESPLLAFHADFDQRMLTRAFKEDLGYSFQHPFLDIAELAPLLHPDALPPRAGLDDWIAYFGLGVGQRHHASADALVSAELVLMLFNHARRWGTQRYAELGDQCRHWRRSCSAPGF</sequence>
<comment type="caution">
    <text evidence="5">The sequence shown here is derived from an EMBL/GenBank/DDBJ whole genome shotgun (WGS) entry which is preliminary data.</text>
</comment>
<dbReference type="Pfam" id="PF00929">
    <property type="entry name" value="RNase_T"/>
    <property type="match status" value="1"/>
</dbReference>
<protein>
    <submittedName>
        <fullName evidence="5">DNA polymerase III subunit epsilon</fullName>
    </submittedName>
</protein>
<dbReference type="RefSeq" id="WP_188984660.1">
    <property type="nucleotide sequence ID" value="NZ_BMPO01000008.1"/>
</dbReference>
<dbReference type="SMART" id="SM00479">
    <property type="entry name" value="EXOIII"/>
    <property type="match status" value="1"/>
</dbReference>
<reference evidence="5" key="2">
    <citation type="submission" date="2020-09" db="EMBL/GenBank/DDBJ databases">
        <authorList>
            <person name="Sun Q."/>
            <person name="Ohkuma M."/>
        </authorList>
    </citation>
    <scope>NUCLEOTIDE SEQUENCE</scope>
    <source>
        <strain evidence="5">JCM 30078</strain>
    </source>
</reference>
<reference evidence="5" key="1">
    <citation type="journal article" date="2014" name="Int. J. Syst. Evol. Microbiol.">
        <title>Complete genome sequence of Corynebacterium casei LMG S-19264T (=DSM 44701T), isolated from a smear-ripened cheese.</title>
        <authorList>
            <consortium name="US DOE Joint Genome Institute (JGI-PGF)"/>
            <person name="Walter F."/>
            <person name="Albersmeier A."/>
            <person name="Kalinowski J."/>
            <person name="Ruckert C."/>
        </authorList>
    </citation>
    <scope>NUCLEOTIDE SEQUENCE</scope>
    <source>
        <strain evidence="5">JCM 30078</strain>
    </source>
</reference>
<dbReference type="PANTHER" id="PTHR30231:SF4">
    <property type="entry name" value="PROTEIN NEN2"/>
    <property type="match status" value="1"/>
</dbReference>